<dbReference type="Proteomes" id="UP001558850">
    <property type="component" value="Unassembled WGS sequence"/>
</dbReference>
<keyword evidence="1" id="KW-0547">Nucleotide-binding</keyword>
<organism evidence="1 2">
    <name type="scientific">Paraburkholderia phymatum</name>
    <dbReference type="NCBI Taxonomy" id="148447"/>
    <lineage>
        <taxon>Bacteria</taxon>
        <taxon>Pseudomonadati</taxon>
        <taxon>Pseudomonadota</taxon>
        <taxon>Betaproteobacteria</taxon>
        <taxon>Burkholderiales</taxon>
        <taxon>Burkholderiaceae</taxon>
        <taxon>Paraburkholderia</taxon>
    </lineage>
</organism>
<keyword evidence="2" id="KW-1185">Reference proteome</keyword>
<protein>
    <submittedName>
        <fullName evidence="1">ABC transporter ATP-binding protein</fullName>
    </submittedName>
</protein>
<sequence>MASIEFENVNVDFAIYNANGRSLKKRLMQVATGGQIGADGDGRVIVRALQNLSFRLSDGDRVGLLGHNGAGKSTLLRLLSGVYEPSSGVARISGEIGSLIDISLGIDPEASGRENIYIRGALLGVPRAEMNKQIDEIISFSELGDFIDMPLRTYSSGMHLRLAFAVATIVRPEILLMDEWLAVGDEGFKHRAEERMNEMVKATNILVLASHSRDLVLHTCNRVIWLEHGKVRMDGDPVAVTDAYFGRETTAHD</sequence>
<gene>
    <name evidence="1" type="ORF">AB4Y32_05375</name>
</gene>
<proteinExistence type="predicted"/>
<reference evidence="1" key="1">
    <citation type="submission" date="2024-07" db="EMBL/GenBank/DDBJ databases">
        <title>A survey of Mimosa microsymbionts across Brazilian biomes reveals a high diversity of Paraburkholderia nodulating endemic species, but also that Cupriavidus is common as a symbiont of widespread species.</title>
        <authorList>
            <person name="Rouws L."/>
            <person name="Barauna A."/>
            <person name="Beukes C."/>
            <person name="Rouws J.R.C."/>
            <person name="De Faria S.M."/>
            <person name="Gross E."/>
            <person name="Bueno Dos Reis Junior F."/>
            <person name="Simon M.F."/>
            <person name="Maluk M."/>
            <person name="Odee D.W."/>
            <person name="Kenicer G."/>
            <person name="Young J.P.W."/>
            <person name="Reis V.M."/>
            <person name="Zilli J."/>
            <person name="James E.K."/>
        </authorList>
    </citation>
    <scope>NUCLEOTIDE SEQUENCE</scope>
    <source>
        <strain evidence="1">EG181B</strain>
    </source>
</reference>
<name>A0ACC6TVD5_9BURK</name>
<accession>A0ACC6TVD5</accession>
<evidence type="ECO:0000313" key="2">
    <source>
        <dbReference type="Proteomes" id="UP001558850"/>
    </source>
</evidence>
<dbReference type="EMBL" id="JBFRCH010000002">
    <property type="protein sequence ID" value="MEX3931242.1"/>
    <property type="molecule type" value="Genomic_DNA"/>
</dbReference>
<comment type="caution">
    <text evidence="1">The sequence shown here is derived from an EMBL/GenBank/DDBJ whole genome shotgun (WGS) entry which is preliminary data.</text>
</comment>
<keyword evidence="1" id="KW-0067">ATP-binding</keyword>
<evidence type="ECO:0000313" key="1">
    <source>
        <dbReference type="EMBL" id="MEX3931242.1"/>
    </source>
</evidence>